<dbReference type="GO" id="GO:0051537">
    <property type="term" value="F:2 iron, 2 sulfur cluster binding"/>
    <property type="evidence" value="ECO:0007669"/>
    <property type="project" value="UniProtKB-KW"/>
</dbReference>
<dbReference type="SUPFAM" id="SSF54292">
    <property type="entry name" value="2Fe-2S ferredoxin-like"/>
    <property type="match status" value="1"/>
</dbReference>
<keyword evidence="3 14" id="KW-0285">Flavoprotein</keyword>
<dbReference type="eggNOG" id="COG1018">
    <property type="taxonomic scope" value="Bacteria"/>
</dbReference>
<keyword evidence="9" id="KW-0560">Oxidoreductase</keyword>
<feature type="transmembrane region" description="Helical" evidence="14">
    <location>
        <begin position="173"/>
        <end position="192"/>
    </location>
</feature>
<dbReference type="InterPro" id="IPR001433">
    <property type="entry name" value="OxRdtase_FAD/NAD-bd"/>
</dbReference>
<dbReference type="Proteomes" id="UP000001887">
    <property type="component" value="Chromosome"/>
</dbReference>
<accession>D2QW70</accession>
<dbReference type="STRING" id="530564.Psta_1267"/>
<dbReference type="GO" id="GO:0016491">
    <property type="term" value="F:oxidoreductase activity"/>
    <property type="evidence" value="ECO:0007669"/>
    <property type="project" value="UniProtKB-KW"/>
</dbReference>
<dbReference type="PRINTS" id="PR00406">
    <property type="entry name" value="CYTB5RDTASE"/>
</dbReference>
<dbReference type="InterPro" id="IPR022837">
    <property type="entry name" value="MsrQ-like"/>
</dbReference>
<dbReference type="PANTHER" id="PTHR47354:SF6">
    <property type="entry name" value="NADH OXIDOREDUCTASE HCR"/>
    <property type="match status" value="1"/>
</dbReference>
<comment type="subcellular location">
    <subcellularLocation>
        <location evidence="14">Cell inner membrane</location>
        <topology evidence="14">Multi-pass membrane protein</topology>
    </subcellularLocation>
    <subcellularLocation>
        <location evidence="2">Membrane</location>
        <topology evidence="2">Multi-pass membrane protein</topology>
    </subcellularLocation>
</comment>
<dbReference type="PANTHER" id="PTHR47354">
    <property type="entry name" value="NADH OXIDOREDUCTASE HCR"/>
    <property type="match status" value="1"/>
</dbReference>
<dbReference type="InterPro" id="IPR013130">
    <property type="entry name" value="Fe3_Rdtase_TM_dom"/>
</dbReference>
<evidence type="ECO:0000256" key="3">
    <source>
        <dbReference type="ARBA" id="ARBA00022630"/>
    </source>
</evidence>
<dbReference type="OrthoDB" id="9801223at2"/>
<dbReference type="KEGG" id="psl:Psta_1267"/>
<dbReference type="SUPFAM" id="SSF63380">
    <property type="entry name" value="Riboflavin synthase domain-like"/>
    <property type="match status" value="1"/>
</dbReference>
<dbReference type="InterPro" id="IPR017927">
    <property type="entry name" value="FAD-bd_FR_type"/>
</dbReference>
<comment type="cofactor">
    <cofactor evidence="1">
        <name>FAD</name>
        <dbReference type="ChEBI" id="CHEBI:57692"/>
    </cofactor>
</comment>
<feature type="transmembrane region" description="Helical" evidence="14">
    <location>
        <begin position="114"/>
        <end position="136"/>
    </location>
</feature>
<feature type="transmembrane region" description="Helical" evidence="14">
    <location>
        <begin position="44"/>
        <end position="63"/>
    </location>
</feature>
<dbReference type="Gene3D" id="3.40.50.80">
    <property type="entry name" value="Nucleotide-binding domain of ferredoxin-NADP reductase (FNR) module"/>
    <property type="match status" value="1"/>
</dbReference>
<keyword evidence="12 14" id="KW-0472">Membrane</keyword>
<keyword evidence="14" id="KW-1003">Cell membrane</keyword>
<dbReference type="InterPro" id="IPR050415">
    <property type="entry name" value="MRET"/>
</dbReference>
<keyword evidence="14" id="KW-0249">Electron transport</keyword>
<dbReference type="GO" id="GO:0009055">
    <property type="term" value="F:electron transfer activity"/>
    <property type="evidence" value="ECO:0007669"/>
    <property type="project" value="UniProtKB-UniRule"/>
</dbReference>
<organism evidence="17 18">
    <name type="scientific">Pirellula staleyi (strain ATCC 27377 / DSM 6068 / ICPB 4128)</name>
    <name type="common">Pirella staleyi</name>
    <dbReference type="NCBI Taxonomy" id="530564"/>
    <lineage>
        <taxon>Bacteria</taxon>
        <taxon>Pseudomonadati</taxon>
        <taxon>Planctomycetota</taxon>
        <taxon>Planctomycetia</taxon>
        <taxon>Pirellulales</taxon>
        <taxon>Pirellulaceae</taxon>
        <taxon>Pirellula</taxon>
    </lineage>
</organism>
<evidence type="ECO:0000256" key="7">
    <source>
        <dbReference type="ARBA" id="ARBA00022827"/>
    </source>
</evidence>
<feature type="domain" description="FAD-binding FR-type" evidence="16">
    <location>
        <begin position="225"/>
        <end position="330"/>
    </location>
</feature>
<evidence type="ECO:0000256" key="4">
    <source>
        <dbReference type="ARBA" id="ARBA00022692"/>
    </source>
</evidence>
<keyword evidence="4 14" id="KW-0812">Transmembrane</keyword>
<dbReference type="InterPro" id="IPR012675">
    <property type="entry name" value="Beta-grasp_dom_sf"/>
</dbReference>
<dbReference type="GO" id="GO:0030091">
    <property type="term" value="P:protein repair"/>
    <property type="evidence" value="ECO:0007669"/>
    <property type="project" value="UniProtKB-UniRule"/>
</dbReference>
<dbReference type="GO" id="GO:0005886">
    <property type="term" value="C:plasma membrane"/>
    <property type="evidence" value="ECO:0007669"/>
    <property type="project" value="UniProtKB-SubCell"/>
</dbReference>
<evidence type="ECO:0000256" key="12">
    <source>
        <dbReference type="ARBA" id="ARBA00023136"/>
    </source>
</evidence>
<evidence type="ECO:0000256" key="11">
    <source>
        <dbReference type="ARBA" id="ARBA00023014"/>
    </source>
</evidence>
<sequence>MNELRFWKLVVILNSGVPLAILAWDAAQGSLGANAVSYAIHTTGYLSLLMLMFSLMVTPLRWLTGWNSVVGIRRALGVYAFIYAAVHLAIYFTFDRQMSLVSTATEIASRVYLMIGFAALLLMAPLALTSTSAMVVRLGAKNWKLLHRLTYVVAILGVLHFYLLVKADVGEPVSFAAFLAVLLLARVVWPYLDLAPRRKKMLAKKSLSAEPMSTAVSTQRAKTKAWSGELVVASITRETPSVQTFRLQPIEGGTLPFEFEPGQFLSLAIEIAGRRQRRSYTIASSPLERTFCELTIKREEHGTVSRHLHDNLQPGDRLTVTAPAGKFVFSGKSATSVVLIAGGVGITPLMSMARYLVQTNWSGSIDFVIVAKSEKELIFRREIEAMQRTFSRLQIHITLSQEMDDSSWSGKQGRLEATWLSSCCADLRTRPIYLCGPDGMMQQTREMLLALGVPPANLHQEAFTSSSARAEKMELAPVAASAARMEPALPTFLVDSPSAEHQVQFVRQQVAADVRDDITVLEAAESLGVAIPYECRAGVCGQCKVRLTHGHVAMDSQSALSPQEKAFGWILACQATPRTNLEVEV</sequence>
<comment type="similarity">
    <text evidence="14">Belongs to the MsrQ family.</text>
</comment>
<dbReference type="InterPro" id="IPR036010">
    <property type="entry name" value="2Fe-2S_ferredoxin-like_sf"/>
</dbReference>
<dbReference type="GO" id="GO:0046872">
    <property type="term" value="F:metal ion binding"/>
    <property type="evidence" value="ECO:0007669"/>
    <property type="project" value="UniProtKB-KW"/>
</dbReference>
<evidence type="ECO:0000256" key="9">
    <source>
        <dbReference type="ARBA" id="ARBA00023002"/>
    </source>
</evidence>
<dbReference type="PROSITE" id="PS51085">
    <property type="entry name" value="2FE2S_FER_2"/>
    <property type="match status" value="1"/>
</dbReference>
<dbReference type="InterPro" id="IPR001709">
    <property type="entry name" value="Flavoprot_Pyr_Nucl_cyt_Rdtase"/>
</dbReference>
<dbReference type="Gene3D" id="2.40.30.10">
    <property type="entry name" value="Translation factors"/>
    <property type="match status" value="1"/>
</dbReference>
<comment type="cofactor">
    <cofactor evidence="14">
        <name>heme b</name>
        <dbReference type="ChEBI" id="CHEBI:60344"/>
    </cofactor>
    <text evidence="14">Binds 1 heme b (iron(II)-protoporphyrin IX) group per subunit.</text>
</comment>
<evidence type="ECO:0000256" key="10">
    <source>
        <dbReference type="ARBA" id="ARBA00023004"/>
    </source>
</evidence>
<comment type="subunit">
    <text evidence="14">Heterodimer of a catalytic subunit (MsrP) and a heme-binding subunit (MsrQ).</text>
</comment>
<dbReference type="InterPro" id="IPR008333">
    <property type="entry name" value="Cbr1-like_FAD-bd_dom"/>
</dbReference>
<evidence type="ECO:0000259" key="15">
    <source>
        <dbReference type="PROSITE" id="PS51085"/>
    </source>
</evidence>
<dbReference type="InterPro" id="IPR017938">
    <property type="entry name" value="Riboflavin_synthase-like_b-brl"/>
</dbReference>
<keyword evidence="18" id="KW-1185">Reference proteome</keyword>
<dbReference type="eggNOG" id="COG2717">
    <property type="taxonomic scope" value="Bacteria"/>
</dbReference>
<feature type="domain" description="2Fe-2S ferredoxin-type" evidence="15">
    <location>
        <begin position="501"/>
        <end position="585"/>
    </location>
</feature>
<evidence type="ECO:0000256" key="13">
    <source>
        <dbReference type="ARBA" id="ARBA00061434"/>
    </source>
</evidence>
<dbReference type="HAMAP" id="MF_01207">
    <property type="entry name" value="MsrQ"/>
    <property type="match status" value="1"/>
</dbReference>
<dbReference type="Gene3D" id="3.10.20.30">
    <property type="match status" value="1"/>
</dbReference>
<protein>
    <recommendedName>
        <fullName evidence="14">Protein-methionine-sulfoxide reductase heme-binding subunit MsrQ</fullName>
    </recommendedName>
    <alternativeName>
        <fullName evidence="14">Flavocytochrome MsrQ</fullName>
    </alternativeName>
</protein>
<dbReference type="AlphaFoldDB" id="D2QW70"/>
<evidence type="ECO:0000256" key="14">
    <source>
        <dbReference type="HAMAP-Rule" id="MF_01207"/>
    </source>
</evidence>
<dbReference type="Pfam" id="PF00175">
    <property type="entry name" value="NAD_binding_1"/>
    <property type="match status" value="1"/>
</dbReference>
<comment type="function">
    <text evidence="14">Part of the MsrPQ system that repairs oxidized cell envelope proteins containing methionine sulfoxide residues (Met-O), using respiratory chain electrons. Thus protects these proteins from oxidative-stress damage caused by reactive species of oxygen and chlorine. MsrPQ is essential for the maintenance of envelope integrity under bleach stress, rescuing a wide series of structurally unrelated cell envelope proteins from methionine oxidation. MsrQ provides electrons for reduction to the reductase catalytic subunit MsrP, using the quinone pool of the respiratory chain.</text>
</comment>
<dbReference type="GO" id="GO:0010181">
    <property type="term" value="F:FMN binding"/>
    <property type="evidence" value="ECO:0007669"/>
    <property type="project" value="UniProtKB-UniRule"/>
</dbReference>
<gene>
    <name evidence="14" type="primary">msrQ</name>
    <name evidence="17" type="ordered locus">Psta_1267</name>
</gene>
<dbReference type="InterPro" id="IPR006058">
    <property type="entry name" value="2Fe2S_fd_BS"/>
</dbReference>
<keyword evidence="11" id="KW-0411">Iron-sulfur</keyword>
<dbReference type="Pfam" id="PF01794">
    <property type="entry name" value="Ferric_reduct"/>
    <property type="match status" value="1"/>
</dbReference>
<keyword evidence="14" id="KW-0997">Cell inner membrane</keyword>
<name>D2QW70_PIRSD</name>
<dbReference type="SUPFAM" id="SSF52343">
    <property type="entry name" value="Ferredoxin reductase-like, C-terminal NADP-linked domain"/>
    <property type="match status" value="1"/>
</dbReference>
<keyword evidence="14" id="KW-0349">Heme</keyword>
<dbReference type="Pfam" id="PF00970">
    <property type="entry name" value="FAD_binding_6"/>
    <property type="match status" value="1"/>
</dbReference>
<dbReference type="GO" id="GO:0020037">
    <property type="term" value="F:heme binding"/>
    <property type="evidence" value="ECO:0007669"/>
    <property type="project" value="UniProtKB-UniRule"/>
</dbReference>
<evidence type="ECO:0000259" key="16">
    <source>
        <dbReference type="PROSITE" id="PS51384"/>
    </source>
</evidence>
<keyword evidence="6 14" id="KW-0479">Metal-binding</keyword>
<dbReference type="InterPro" id="IPR001041">
    <property type="entry name" value="2Fe-2S_ferredoxin-type"/>
</dbReference>
<comment type="similarity">
    <text evidence="13">In the N-terminal section; belongs to the FAD-binding oxidoreductase type 6 family.</text>
</comment>
<dbReference type="InterPro" id="IPR039261">
    <property type="entry name" value="FNR_nucleotide-bd"/>
</dbReference>
<keyword evidence="14" id="KW-0813">Transport</keyword>
<dbReference type="PRINTS" id="PR00371">
    <property type="entry name" value="FPNCR"/>
</dbReference>
<reference evidence="17 18" key="1">
    <citation type="journal article" date="2009" name="Stand. Genomic Sci.">
        <title>Complete genome sequence of Pirellula staleyi type strain (ATCC 27377).</title>
        <authorList>
            <person name="Clum A."/>
            <person name="Tindall B.J."/>
            <person name="Sikorski J."/>
            <person name="Ivanova N."/>
            <person name="Mavrommatis K."/>
            <person name="Lucas S."/>
            <person name="Glavina del Rio T."/>
            <person name="Nolan M."/>
            <person name="Chen F."/>
            <person name="Tice H."/>
            <person name="Pitluck S."/>
            <person name="Cheng J.F."/>
            <person name="Chertkov O."/>
            <person name="Brettin T."/>
            <person name="Han C."/>
            <person name="Detter J.C."/>
            <person name="Kuske C."/>
            <person name="Bruce D."/>
            <person name="Goodwin L."/>
            <person name="Ovchinikova G."/>
            <person name="Pati A."/>
            <person name="Mikhailova N."/>
            <person name="Chen A."/>
            <person name="Palaniappan K."/>
            <person name="Land M."/>
            <person name="Hauser L."/>
            <person name="Chang Y.J."/>
            <person name="Jeffries C.D."/>
            <person name="Chain P."/>
            <person name="Rohde M."/>
            <person name="Goker M."/>
            <person name="Bristow J."/>
            <person name="Eisen J.A."/>
            <person name="Markowitz V."/>
            <person name="Hugenholtz P."/>
            <person name="Kyrpides N.C."/>
            <person name="Klenk H.P."/>
            <person name="Lapidus A."/>
        </authorList>
    </citation>
    <scope>NUCLEOTIDE SEQUENCE [LARGE SCALE GENOMIC DNA]</scope>
    <source>
        <strain evidence="18">ATCC 27377 / DSM 6068 / ICPB 4128</strain>
    </source>
</reference>
<feature type="transmembrane region" description="Helical" evidence="14">
    <location>
        <begin position="148"/>
        <end position="167"/>
    </location>
</feature>
<dbReference type="PROSITE" id="PS51384">
    <property type="entry name" value="FAD_FR"/>
    <property type="match status" value="1"/>
</dbReference>
<comment type="cofactor">
    <cofactor evidence="14">
        <name>FMN</name>
        <dbReference type="ChEBI" id="CHEBI:58210"/>
    </cofactor>
    <text evidence="14">Binds 1 FMN per subunit.</text>
</comment>
<evidence type="ECO:0000256" key="1">
    <source>
        <dbReference type="ARBA" id="ARBA00001974"/>
    </source>
</evidence>
<evidence type="ECO:0000256" key="8">
    <source>
        <dbReference type="ARBA" id="ARBA00022989"/>
    </source>
</evidence>
<evidence type="ECO:0000313" key="17">
    <source>
        <dbReference type="EMBL" id="ADB15945.1"/>
    </source>
</evidence>
<keyword evidence="7" id="KW-0274">FAD</keyword>
<evidence type="ECO:0000256" key="6">
    <source>
        <dbReference type="ARBA" id="ARBA00022723"/>
    </source>
</evidence>
<keyword evidence="5" id="KW-0001">2Fe-2S</keyword>
<dbReference type="HOGENOM" id="CLU_466074_0_0_0"/>
<dbReference type="Pfam" id="PF00111">
    <property type="entry name" value="Fer2"/>
    <property type="match status" value="1"/>
</dbReference>
<evidence type="ECO:0000256" key="5">
    <source>
        <dbReference type="ARBA" id="ARBA00022714"/>
    </source>
</evidence>
<keyword evidence="10 14" id="KW-0408">Iron</keyword>
<evidence type="ECO:0000313" key="18">
    <source>
        <dbReference type="Proteomes" id="UP000001887"/>
    </source>
</evidence>
<keyword evidence="14" id="KW-0288">FMN</keyword>
<dbReference type="EMBL" id="CP001848">
    <property type="protein sequence ID" value="ADB15945.1"/>
    <property type="molecule type" value="Genomic_DNA"/>
</dbReference>
<dbReference type="CDD" id="cd06215">
    <property type="entry name" value="FNR_iron_sulfur_binding_1"/>
    <property type="match status" value="1"/>
</dbReference>
<keyword evidence="8 14" id="KW-1133">Transmembrane helix</keyword>
<dbReference type="PROSITE" id="PS00197">
    <property type="entry name" value="2FE2S_FER_1"/>
    <property type="match status" value="1"/>
</dbReference>
<evidence type="ECO:0000256" key="2">
    <source>
        <dbReference type="ARBA" id="ARBA00004141"/>
    </source>
</evidence>
<dbReference type="CDD" id="cd00207">
    <property type="entry name" value="fer2"/>
    <property type="match status" value="1"/>
</dbReference>
<proteinExistence type="inferred from homology"/>
<feature type="transmembrane region" description="Helical" evidence="14">
    <location>
        <begin position="75"/>
        <end position="94"/>
    </location>
</feature>
<feature type="transmembrane region" description="Helical" evidence="14">
    <location>
        <begin position="7"/>
        <end position="24"/>
    </location>
</feature>